<dbReference type="Proteomes" id="UP001642409">
    <property type="component" value="Unassembled WGS sequence"/>
</dbReference>
<comment type="caution">
    <text evidence="1">The sequence shown here is derived from an EMBL/GenBank/DDBJ whole genome shotgun (WGS) entry which is preliminary data.</text>
</comment>
<name>A0AA86NYK5_9EUKA</name>
<dbReference type="Gene3D" id="3.40.30.10">
    <property type="entry name" value="Glutaredoxin"/>
    <property type="match status" value="1"/>
</dbReference>
<reference evidence="1" key="1">
    <citation type="submission" date="2023-06" db="EMBL/GenBank/DDBJ databases">
        <authorList>
            <person name="Kurt Z."/>
        </authorList>
    </citation>
    <scope>NUCLEOTIDE SEQUENCE</scope>
</reference>
<reference evidence="3 6" key="2">
    <citation type="submission" date="2024-07" db="EMBL/GenBank/DDBJ databases">
        <authorList>
            <person name="Akdeniz Z."/>
        </authorList>
    </citation>
    <scope>NUCLEOTIDE SEQUENCE [LARGE SCALE GENOMIC DNA]</scope>
</reference>
<evidence type="ECO:0000313" key="2">
    <source>
        <dbReference type="EMBL" id="CAI9941160.1"/>
    </source>
</evidence>
<evidence type="ECO:0000313" key="5">
    <source>
        <dbReference type="EMBL" id="CAL6016089.1"/>
    </source>
</evidence>
<dbReference type="EMBL" id="CATOUU010000687">
    <property type="protein sequence ID" value="CAI9941160.1"/>
    <property type="molecule type" value="Genomic_DNA"/>
</dbReference>
<evidence type="ECO:0000313" key="6">
    <source>
        <dbReference type="Proteomes" id="UP001642409"/>
    </source>
</evidence>
<evidence type="ECO:0000313" key="4">
    <source>
        <dbReference type="EMBL" id="CAL6000309.1"/>
    </source>
</evidence>
<proteinExistence type="predicted"/>
<protein>
    <submittedName>
        <fullName evidence="1">Putative</fullName>
    </submittedName>
</protein>
<keyword evidence="6" id="KW-1185">Reference proteome</keyword>
<dbReference type="EMBL" id="CAXDID020000075">
    <property type="protein sequence ID" value="CAL6016089.1"/>
    <property type="molecule type" value="Genomic_DNA"/>
</dbReference>
<dbReference type="EMBL" id="CAXDID020000041">
    <property type="protein sequence ID" value="CAL6000309.1"/>
    <property type="molecule type" value="Genomic_DNA"/>
</dbReference>
<dbReference type="AlphaFoldDB" id="A0AA86NYK5"/>
<evidence type="ECO:0000313" key="1">
    <source>
        <dbReference type="EMBL" id="CAI9927723.1"/>
    </source>
</evidence>
<sequence length="133" mass="14756">MSLPDLSQLVQINQISEYAEGMPVLIICYSTTNGRSITSVPHIIEIATKFPTLYTLVLSQENEAHVKQIVENSTTLQKLNVSISTDNMVATILQSLAVETTPHAFLYSTEQKLVWHGEIADSQCMQYIATIAE</sequence>
<dbReference type="EMBL" id="CATOUU010000386">
    <property type="protein sequence ID" value="CAI9927723.1"/>
    <property type="molecule type" value="Genomic_DNA"/>
</dbReference>
<accession>A0AA86NYK5</accession>
<evidence type="ECO:0000313" key="3">
    <source>
        <dbReference type="EMBL" id="CAL5975128.1"/>
    </source>
</evidence>
<dbReference type="EMBL" id="CAXDID020000006">
    <property type="protein sequence ID" value="CAL5975128.1"/>
    <property type="molecule type" value="Genomic_DNA"/>
</dbReference>
<gene>
    <name evidence="1" type="ORF">HINF_LOCUS15368</name>
    <name evidence="4" type="ORF">HINF_LOCUS16633</name>
    <name evidence="5" type="ORF">HINF_LOCUS25341</name>
    <name evidence="2" type="ORF">HINF_LOCUS28805</name>
    <name evidence="3" type="ORF">HINF_LOCUS3177</name>
</gene>
<organism evidence="1">
    <name type="scientific">Hexamita inflata</name>
    <dbReference type="NCBI Taxonomy" id="28002"/>
    <lineage>
        <taxon>Eukaryota</taxon>
        <taxon>Metamonada</taxon>
        <taxon>Diplomonadida</taxon>
        <taxon>Hexamitidae</taxon>
        <taxon>Hexamitinae</taxon>
        <taxon>Hexamita</taxon>
    </lineage>
</organism>